<feature type="region of interest" description="Disordered" evidence="1">
    <location>
        <begin position="1"/>
        <end position="38"/>
    </location>
</feature>
<dbReference type="AlphaFoldDB" id="A0A9D4R857"/>
<organism evidence="2 3">
    <name type="scientific">Dreissena polymorpha</name>
    <name type="common">Zebra mussel</name>
    <name type="synonym">Mytilus polymorpha</name>
    <dbReference type="NCBI Taxonomy" id="45954"/>
    <lineage>
        <taxon>Eukaryota</taxon>
        <taxon>Metazoa</taxon>
        <taxon>Spiralia</taxon>
        <taxon>Lophotrochozoa</taxon>
        <taxon>Mollusca</taxon>
        <taxon>Bivalvia</taxon>
        <taxon>Autobranchia</taxon>
        <taxon>Heteroconchia</taxon>
        <taxon>Euheterodonta</taxon>
        <taxon>Imparidentia</taxon>
        <taxon>Neoheterodontei</taxon>
        <taxon>Myida</taxon>
        <taxon>Dreissenoidea</taxon>
        <taxon>Dreissenidae</taxon>
        <taxon>Dreissena</taxon>
    </lineage>
</organism>
<keyword evidence="3" id="KW-1185">Reference proteome</keyword>
<protein>
    <submittedName>
        <fullName evidence="2">Uncharacterized protein</fullName>
    </submittedName>
</protein>
<proteinExistence type="predicted"/>
<dbReference type="EMBL" id="JAIWYP010000003">
    <property type="protein sequence ID" value="KAH3857743.1"/>
    <property type="molecule type" value="Genomic_DNA"/>
</dbReference>
<evidence type="ECO:0000313" key="2">
    <source>
        <dbReference type="EMBL" id="KAH3857743.1"/>
    </source>
</evidence>
<sequence>MDQTLEDSSDEEGSLSSSVFETPILAGDTTQTSSSSRLNAPIMALKGVASDFSRSSMGLTRRRLDTEDFENISMSAFEETDSECCHGQPVAGDDALSSSTARKLDDIAEDEEFYQCVSVSSNKAPKMNKTEVVESFNKRPLSDESRETDMEAINEDSGVKYVRFLGGDVSNGDVHLCEDISESSHLDHNASSTPDATSHVDHNANTTPDANYKFSTANAEQIYFAIRGSKAQRVDAESAVEAAPV</sequence>
<evidence type="ECO:0000256" key="1">
    <source>
        <dbReference type="SAM" id="MobiDB-lite"/>
    </source>
</evidence>
<comment type="caution">
    <text evidence="2">The sequence shown here is derived from an EMBL/GenBank/DDBJ whole genome shotgun (WGS) entry which is preliminary data.</text>
</comment>
<reference evidence="2" key="2">
    <citation type="submission" date="2020-11" db="EMBL/GenBank/DDBJ databases">
        <authorList>
            <person name="McCartney M.A."/>
            <person name="Auch B."/>
            <person name="Kono T."/>
            <person name="Mallez S."/>
            <person name="Becker A."/>
            <person name="Gohl D.M."/>
            <person name="Silverstein K.A.T."/>
            <person name="Koren S."/>
            <person name="Bechman K.B."/>
            <person name="Herman A."/>
            <person name="Abrahante J.E."/>
            <person name="Garbe J."/>
        </authorList>
    </citation>
    <scope>NUCLEOTIDE SEQUENCE</scope>
    <source>
        <strain evidence="2">Duluth1</strain>
        <tissue evidence="2">Whole animal</tissue>
    </source>
</reference>
<feature type="compositionally biased region" description="Acidic residues" evidence="1">
    <location>
        <begin position="1"/>
        <end position="13"/>
    </location>
</feature>
<accession>A0A9D4R857</accession>
<reference evidence="2" key="1">
    <citation type="journal article" date="2019" name="bioRxiv">
        <title>The Genome of the Zebra Mussel, Dreissena polymorpha: A Resource for Invasive Species Research.</title>
        <authorList>
            <person name="McCartney M.A."/>
            <person name="Auch B."/>
            <person name="Kono T."/>
            <person name="Mallez S."/>
            <person name="Zhang Y."/>
            <person name="Obille A."/>
            <person name="Becker A."/>
            <person name="Abrahante J.E."/>
            <person name="Garbe J."/>
            <person name="Badalamenti J.P."/>
            <person name="Herman A."/>
            <person name="Mangelson H."/>
            <person name="Liachko I."/>
            <person name="Sullivan S."/>
            <person name="Sone E.D."/>
            <person name="Koren S."/>
            <person name="Silverstein K.A.T."/>
            <person name="Beckman K.B."/>
            <person name="Gohl D.M."/>
        </authorList>
    </citation>
    <scope>NUCLEOTIDE SEQUENCE</scope>
    <source>
        <strain evidence="2">Duluth1</strain>
        <tissue evidence="2">Whole animal</tissue>
    </source>
</reference>
<dbReference type="Proteomes" id="UP000828390">
    <property type="component" value="Unassembled WGS sequence"/>
</dbReference>
<gene>
    <name evidence="2" type="ORF">DPMN_100356</name>
</gene>
<name>A0A9D4R857_DREPO</name>
<feature type="compositionally biased region" description="Polar residues" evidence="1">
    <location>
        <begin position="28"/>
        <end position="38"/>
    </location>
</feature>
<evidence type="ECO:0000313" key="3">
    <source>
        <dbReference type="Proteomes" id="UP000828390"/>
    </source>
</evidence>
<feature type="region of interest" description="Disordered" evidence="1">
    <location>
        <begin position="185"/>
        <end position="211"/>
    </location>
</feature>